<protein>
    <submittedName>
        <fullName evidence="2">Uncharacterized protein</fullName>
    </submittedName>
</protein>
<feature type="compositionally biased region" description="Polar residues" evidence="1">
    <location>
        <begin position="51"/>
        <end position="77"/>
    </location>
</feature>
<evidence type="ECO:0000313" key="2">
    <source>
        <dbReference type="WBParaSite" id="MCU_012488-RA"/>
    </source>
</evidence>
<dbReference type="AlphaFoldDB" id="A0A5K3G0I4"/>
<name>A0A5K3G0I4_MESCO</name>
<proteinExistence type="predicted"/>
<reference evidence="2" key="1">
    <citation type="submission" date="2019-11" db="UniProtKB">
        <authorList>
            <consortium name="WormBaseParasite"/>
        </authorList>
    </citation>
    <scope>IDENTIFICATION</scope>
</reference>
<feature type="compositionally biased region" description="Polar residues" evidence="1">
    <location>
        <begin position="133"/>
        <end position="142"/>
    </location>
</feature>
<accession>A0A5K3G0I4</accession>
<organism evidence="2">
    <name type="scientific">Mesocestoides corti</name>
    <name type="common">Flatworm</name>
    <dbReference type="NCBI Taxonomy" id="53468"/>
    <lineage>
        <taxon>Eukaryota</taxon>
        <taxon>Metazoa</taxon>
        <taxon>Spiralia</taxon>
        <taxon>Lophotrochozoa</taxon>
        <taxon>Platyhelminthes</taxon>
        <taxon>Cestoda</taxon>
        <taxon>Eucestoda</taxon>
        <taxon>Cyclophyllidea</taxon>
        <taxon>Mesocestoididae</taxon>
        <taxon>Mesocestoides</taxon>
    </lineage>
</organism>
<feature type="region of interest" description="Disordered" evidence="1">
    <location>
        <begin position="38"/>
        <end position="78"/>
    </location>
</feature>
<dbReference type="WBParaSite" id="MCU_012488-RA">
    <property type="protein sequence ID" value="MCU_012488-RA"/>
    <property type="gene ID" value="MCU_012488"/>
</dbReference>
<evidence type="ECO:0000256" key="1">
    <source>
        <dbReference type="SAM" id="MobiDB-lite"/>
    </source>
</evidence>
<feature type="region of interest" description="Disordered" evidence="1">
    <location>
        <begin position="114"/>
        <end position="142"/>
    </location>
</feature>
<sequence>MFHTQHQSRAHSPRNNQLSLTRSFSLFTTSLPTLSFPIFPREQARPGPRHTNPTTLGSGTSASLKSASHHTQQSTEGSAFLDRGLFDARHSTHARRSGLFFVLLSLPALSPSARHARESEGNANPPRGHPFPYSNSSKALTL</sequence>